<name>A0A3M9MTV6_9BACT</name>
<dbReference type="SUPFAM" id="SSF51445">
    <property type="entry name" value="(Trans)glycosidases"/>
    <property type="match status" value="1"/>
</dbReference>
<evidence type="ECO:0000313" key="1">
    <source>
        <dbReference type="EMBL" id="RNI28946.1"/>
    </source>
</evidence>
<sequence length="414" mass="47726">MANRPGIFPTFFISGFECSTFLWKDKKRRNLVQETQHDLFVEQDYQILRKLGIAVSREGIPWPLVDTAGRYDFSVIDPMIEAMRKQKILPIWDLCHYGYPDDLDPFSEEFTQRFASYCRAAAEYVVPKLPGPYFFTPINEITFFSFCGGEWGWVAPYKNTKEDRLNLRVALCKAAIAGVKAIREVVPEARMVHIDPLVQVVAPRDRPDLQEAAHHETYVDTFLAWDIISGKEHPELGGSPEILDIVGANNYSFGQMEYREKGPHAALPPDDDRIKPLCDLMHLVWERYKRPMIIGETSGLKDGREDWLRDVMDESLAAVDAGIDLHGVCLFPAVDMPDWHTGEWLHNGICDLEPENDLLKRIECEPYIAELRRWQKELNRVTTLDEDPFNDPVELQDVIDAAKRLKKQPDKNWH</sequence>
<dbReference type="InterPro" id="IPR017853">
    <property type="entry name" value="GH"/>
</dbReference>
<dbReference type="GO" id="GO:0004553">
    <property type="term" value="F:hydrolase activity, hydrolyzing O-glycosyl compounds"/>
    <property type="evidence" value="ECO:0007669"/>
    <property type="project" value="InterPro"/>
</dbReference>
<dbReference type="OrthoDB" id="9816564at2"/>
<evidence type="ECO:0000313" key="2">
    <source>
        <dbReference type="Proteomes" id="UP000272117"/>
    </source>
</evidence>
<gene>
    <name evidence="1" type="ORF">EFB08_05795</name>
</gene>
<keyword evidence="2" id="KW-1185">Reference proteome</keyword>
<dbReference type="GO" id="GO:0005975">
    <property type="term" value="P:carbohydrate metabolic process"/>
    <property type="evidence" value="ECO:0007669"/>
    <property type="project" value="InterPro"/>
</dbReference>
<protein>
    <submittedName>
        <fullName evidence="1">Glycosyl hydrolase family protein</fullName>
    </submittedName>
</protein>
<dbReference type="Gene3D" id="3.20.20.80">
    <property type="entry name" value="Glycosidases"/>
    <property type="match status" value="1"/>
</dbReference>
<dbReference type="EMBL" id="RJJD01000003">
    <property type="protein sequence ID" value="RNI28946.1"/>
    <property type="molecule type" value="Genomic_DNA"/>
</dbReference>
<dbReference type="RefSeq" id="WP_123126004.1">
    <property type="nucleotide sequence ID" value="NZ_RJJD01000003.1"/>
</dbReference>
<keyword evidence="1" id="KW-0378">Hydrolase</keyword>
<proteinExistence type="predicted"/>
<dbReference type="Proteomes" id="UP000272117">
    <property type="component" value="Unassembled WGS sequence"/>
</dbReference>
<reference evidence="1 2" key="1">
    <citation type="submission" date="2018-11" db="EMBL/GenBank/DDBJ databases">
        <title>Rufibacter latericius sp. nov., isolated from water in Baiyang Lake.</title>
        <authorList>
            <person name="Yang Y."/>
        </authorList>
    </citation>
    <scope>NUCLEOTIDE SEQUENCE [LARGE SCALE GENOMIC DNA]</scope>
    <source>
        <strain evidence="1 2">R-22-1c-1</strain>
    </source>
</reference>
<accession>A0A3M9MTV6</accession>
<comment type="caution">
    <text evidence="1">The sequence shown here is derived from an EMBL/GenBank/DDBJ whole genome shotgun (WGS) entry which is preliminary data.</text>
</comment>
<organism evidence="1 2">
    <name type="scientific">Rufibacter latericius</name>
    <dbReference type="NCBI Taxonomy" id="2487040"/>
    <lineage>
        <taxon>Bacteria</taxon>
        <taxon>Pseudomonadati</taxon>
        <taxon>Bacteroidota</taxon>
        <taxon>Cytophagia</taxon>
        <taxon>Cytophagales</taxon>
        <taxon>Hymenobacteraceae</taxon>
        <taxon>Rufibacter</taxon>
    </lineage>
</organism>
<dbReference type="AlphaFoldDB" id="A0A3M9MTV6"/>